<evidence type="ECO:0000313" key="1">
    <source>
        <dbReference type="Proteomes" id="UP000515121"/>
    </source>
</evidence>
<name>A0A6P5Y3P3_DURZI</name>
<keyword evidence="1" id="KW-1185">Reference proteome</keyword>
<proteinExistence type="predicted"/>
<organism evidence="1 2">
    <name type="scientific">Durio zibethinus</name>
    <name type="common">Durian</name>
    <dbReference type="NCBI Taxonomy" id="66656"/>
    <lineage>
        <taxon>Eukaryota</taxon>
        <taxon>Viridiplantae</taxon>
        <taxon>Streptophyta</taxon>
        <taxon>Embryophyta</taxon>
        <taxon>Tracheophyta</taxon>
        <taxon>Spermatophyta</taxon>
        <taxon>Magnoliopsida</taxon>
        <taxon>eudicotyledons</taxon>
        <taxon>Gunneridae</taxon>
        <taxon>Pentapetalae</taxon>
        <taxon>rosids</taxon>
        <taxon>malvids</taxon>
        <taxon>Malvales</taxon>
        <taxon>Malvaceae</taxon>
        <taxon>Helicteroideae</taxon>
        <taxon>Durio</taxon>
    </lineage>
</organism>
<evidence type="ECO:0000313" key="2">
    <source>
        <dbReference type="RefSeq" id="XP_022735052.1"/>
    </source>
</evidence>
<dbReference type="AlphaFoldDB" id="A0A6P5Y3P3"/>
<dbReference type="GeneID" id="111288419"/>
<accession>A0A6P5Y3P3</accession>
<dbReference type="Gene3D" id="2.130.10.10">
    <property type="entry name" value="YVTN repeat-like/Quinoprotein amine dehydrogenase"/>
    <property type="match status" value="1"/>
</dbReference>
<protein>
    <submittedName>
        <fullName evidence="2">Cleavage and polyadenylation specificity factor subunit 1-like isoform X3</fullName>
    </submittedName>
</protein>
<gene>
    <name evidence="2" type="primary">LOC111288419</name>
</gene>
<reference evidence="2" key="1">
    <citation type="submission" date="2025-08" db="UniProtKB">
        <authorList>
            <consortium name="RefSeq"/>
        </authorList>
    </citation>
    <scope>IDENTIFICATION</scope>
    <source>
        <tissue evidence="2">Fruit stalk</tissue>
    </source>
</reference>
<dbReference type="Proteomes" id="UP000515121">
    <property type="component" value="Unplaced"/>
</dbReference>
<dbReference type="RefSeq" id="XP_022735052.1">
    <property type="nucleotide sequence ID" value="XM_022879317.1"/>
</dbReference>
<dbReference type="InterPro" id="IPR015943">
    <property type="entry name" value="WD40/YVTN_repeat-like_dom_sf"/>
</dbReference>
<sequence>MHCFEALEWLHLKRARESFARSPLVKVDPQGRCGSVLVYDLQMIILKAVQAVSGFVGEDDAFGSGGAVSAYVESSYIINLRDLDMKHIKDFIFVHGDGYPSRVGTYLGWASLLEAPYLHDFCT</sequence>